<dbReference type="GO" id="GO:0006355">
    <property type="term" value="P:regulation of DNA-templated transcription"/>
    <property type="evidence" value="ECO:0007669"/>
    <property type="project" value="InterPro"/>
</dbReference>
<dbReference type="RefSeq" id="WP_076930519.1">
    <property type="nucleotide sequence ID" value="NZ_LT605205.1"/>
</dbReference>
<sequence>MRTQEIEVGIGNEYQLNGKIVLDINQIPSPTAIYIPLKEEVILNKRAYETLGMQDGAIFDLTTWRKINPYLGDCYQKLKDDIVNDQKVHIILLNGKHEIMNYSLSCIHNPLLGKVYIIYFSKASEKYSVASISSLYSVKEEIAKLKPYLNRTGKTMHESLMKKYFREENQQLTLDDLVYYERELRIIQKAYPSLSHREVILCGLLVNDMDSKDIASITNRTLDAVFVTIHRINRKLDILNKKQLIDTLKELVNKHDEDQPANTAVSVLQGYNLIR</sequence>
<dbReference type="KEGG" id="psac:PSM36_1688"/>
<name>A0A1R3T7D7_9BACT</name>
<gene>
    <name evidence="2" type="ORF">PSM36_1688</name>
</gene>
<keyword evidence="3" id="KW-1185">Reference proteome</keyword>
<dbReference type="SUPFAM" id="SSF46894">
    <property type="entry name" value="C-terminal effector domain of the bipartite response regulators"/>
    <property type="match status" value="1"/>
</dbReference>
<dbReference type="EMBL" id="LT605205">
    <property type="protein sequence ID" value="SCD20507.1"/>
    <property type="molecule type" value="Genomic_DNA"/>
</dbReference>
<reference evidence="2 3" key="1">
    <citation type="submission" date="2016-08" db="EMBL/GenBank/DDBJ databases">
        <authorList>
            <person name="Seilhamer J.J."/>
        </authorList>
    </citation>
    <scope>NUCLEOTIDE SEQUENCE [LARGE SCALE GENOMIC DNA]</scope>
    <source>
        <strain evidence="2">M3/6</strain>
    </source>
</reference>
<dbReference type="Proteomes" id="UP000187464">
    <property type="component" value="Chromosome I"/>
</dbReference>
<dbReference type="SMART" id="SM00421">
    <property type="entry name" value="HTH_LUXR"/>
    <property type="match status" value="1"/>
</dbReference>
<evidence type="ECO:0000259" key="1">
    <source>
        <dbReference type="SMART" id="SM00421"/>
    </source>
</evidence>
<dbReference type="GO" id="GO:0003677">
    <property type="term" value="F:DNA binding"/>
    <property type="evidence" value="ECO:0007669"/>
    <property type="project" value="InterPro"/>
</dbReference>
<proteinExistence type="predicted"/>
<protein>
    <recommendedName>
        <fullName evidence="1">HTH luxR-type domain-containing protein</fullName>
    </recommendedName>
</protein>
<dbReference type="InterPro" id="IPR000792">
    <property type="entry name" value="Tscrpt_reg_LuxR_C"/>
</dbReference>
<dbReference type="Gene3D" id="1.10.10.10">
    <property type="entry name" value="Winged helix-like DNA-binding domain superfamily/Winged helix DNA-binding domain"/>
    <property type="match status" value="1"/>
</dbReference>
<feature type="domain" description="HTH luxR-type" evidence="1">
    <location>
        <begin position="191"/>
        <end position="248"/>
    </location>
</feature>
<accession>A0A1R3T7D7</accession>
<organism evidence="2 3">
    <name type="scientific">Proteiniphilum saccharofermentans</name>
    <dbReference type="NCBI Taxonomy" id="1642647"/>
    <lineage>
        <taxon>Bacteria</taxon>
        <taxon>Pseudomonadati</taxon>
        <taxon>Bacteroidota</taxon>
        <taxon>Bacteroidia</taxon>
        <taxon>Bacteroidales</taxon>
        <taxon>Dysgonomonadaceae</taxon>
        <taxon>Proteiniphilum</taxon>
    </lineage>
</organism>
<evidence type="ECO:0000313" key="2">
    <source>
        <dbReference type="EMBL" id="SCD20507.1"/>
    </source>
</evidence>
<dbReference type="InterPro" id="IPR016032">
    <property type="entry name" value="Sig_transdc_resp-reg_C-effctor"/>
</dbReference>
<dbReference type="AlphaFoldDB" id="A0A1R3T7D7"/>
<evidence type="ECO:0000313" key="3">
    <source>
        <dbReference type="Proteomes" id="UP000187464"/>
    </source>
</evidence>
<dbReference type="InterPro" id="IPR036388">
    <property type="entry name" value="WH-like_DNA-bd_sf"/>
</dbReference>